<organism evidence="7 8">
    <name type="scientific">Cardiocondyla obscurior</name>
    <dbReference type="NCBI Taxonomy" id="286306"/>
    <lineage>
        <taxon>Eukaryota</taxon>
        <taxon>Metazoa</taxon>
        <taxon>Ecdysozoa</taxon>
        <taxon>Arthropoda</taxon>
        <taxon>Hexapoda</taxon>
        <taxon>Insecta</taxon>
        <taxon>Pterygota</taxon>
        <taxon>Neoptera</taxon>
        <taxon>Endopterygota</taxon>
        <taxon>Hymenoptera</taxon>
        <taxon>Apocrita</taxon>
        <taxon>Aculeata</taxon>
        <taxon>Formicoidea</taxon>
        <taxon>Formicidae</taxon>
        <taxon>Myrmicinae</taxon>
        <taxon>Cardiocondyla</taxon>
    </lineage>
</organism>
<evidence type="ECO:0000256" key="1">
    <source>
        <dbReference type="ARBA" id="ARBA00022670"/>
    </source>
</evidence>
<feature type="chain" id="PRO_5043889897" description="Peptidase S1 domain-containing protein" evidence="5">
    <location>
        <begin position="18"/>
        <end position="289"/>
    </location>
</feature>
<protein>
    <recommendedName>
        <fullName evidence="6">Peptidase S1 domain-containing protein</fullName>
    </recommendedName>
</protein>
<name>A0AAW2EN76_9HYME</name>
<dbReference type="CDD" id="cd00190">
    <property type="entry name" value="Tryp_SPc"/>
    <property type="match status" value="1"/>
</dbReference>
<dbReference type="InterPro" id="IPR001314">
    <property type="entry name" value="Peptidase_S1A"/>
</dbReference>
<keyword evidence="4" id="KW-1015">Disulfide bond</keyword>
<dbReference type="PANTHER" id="PTHR24252:SF7">
    <property type="entry name" value="HYALIN"/>
    <property type="match status" value="1"/>
</dbReference>
<dbReference type="SMART" id="SM00020">
    <property type="entry name" value="Tryp_SPc"/>
    <property type="match status" value="1"/>
</dbReference>
<dbReference type="PROSITE" id="PS00134">
    <property type="entry name" value="TRYPSIN_HIS"/>
    <property type="match status" value="1"/>
</dbReference>
<dbReference type="InterPro" id="IPR018114">
    <property type="entry name" value="TRYPSIN_HIS"/>
</dbReference>
<dbReference type="AlphaFoldDB" id="A0AAW2EN76"/>
<evidence type="ECO:0000256" key="5">
    <source>
        <dbReference type="SAM" id="SignalP"/>
    </source>
</evidence>
<dbReference type="InterPro" id="IPR043504">
    <property type="entry name" value="Peptidase_S1_PA_chymotrypsin"/>
</dbReference>
<evidence type="ECO:0000313" key="8">
    <source>
        <dbReference type="Proteomes" id="UP001430953"/>
    </source>
</evidence>
<dbReference type="Proteomes" id="UP001430953">
    <property type="component" value="Unassembled WGS sequence"/>
</dbReference>
<dbReference type="GO" id="GO:0006508">
    <property type="term" value="P:proteolysis"/>
    <property type="evidence" value="ECO:0007669"/>
    <property type="project" value="UniProtKB-KW"/>
</dbReference>
<evidence type="ECO:0000256" key="3">
    <source>
        <dbReference type="ARBA" id="ARBA00022825"/>
    </source>
</evidence>
<keyword evidence="8" id="KW-1185">Reference proteome</keyword>
<keyword evidence="1" id="KW-0645">Protease</keyword>
<sequence>MLALVLLFVVSFARVQAEYTNLADVPCGTSERIREARIVGGQNAAPREFPWLVSITRKGGHFCGGSILNDKFVLTAGHCLCAGTNKIPIGQLRVTLGEHNLKAPEVPAARHESVINAVLHPGHRCGKYVDDIALLELARPISWSESVKPACLPVATGKPGYSAFGGMEAVVTGWGWLGEDRSKYKRADVLQKVEVRVETNKVCSEWYASQGKTVSVGTKQMCAGVEEGGKDSCWADSGGPLMVDHPAGPLMVIGVVSNGIGCGRSRLPGIYVRVSDYVSWITQETQSNK</sequence>
<dbReference type="EMBL" id="JADYXP020000021">
    <property type="protein sequence ID" value="KAL0103515.1"/>
    <property type="molecule type" value="Genomic_DNA"/>
</dbReference>
<feature type="signal peptide" evidence="5">
    <location>
        <begin position="1"/>
        <end position="17"/>
    </location>
</feature>
<evidence type="ECO:0000256" key="2">
    <source>
        <dbReference type="ARBA" id="ARBA00022801"/>
    </source>
</evidence>
<dbReference type="Gene3D" id="2.40.10.10">
    <property type="entry name" value="Trypsin-like serine proteases"/>
    <property type="match status" value="1"/>
</dbReference>
<accession>A0AAW2EN76</accession>
<gene>
    <name evidence="7" type="ORF">PUN28_017644</name>
</gene>
<dbReference type="PANTHER" id="PTHR24252">
    <property type="entry name" value="ACROSIN-RELATED"/>
    <property type="match status" value="1"/>
</dbReference>
<dbReference type="PROSITE" id="PS50240">
    <property type="entry name" value="TRYPSIN_DOM"/>
    <property type="match status" value="1"/>
</dbReference>
<keyword evidence="3" id="KW-0720">Serine protease</keyword>
<comment type="caution">
    <text evidence="7">The sequence shown here is derived from an EMBL/GenBank/DDBJ whole genome shotgun (WGS) entry which is preliminary data.</text>
</comment>
<evidence type="ECO:0000313" key="7">
    <source>
        <dbReference type="EMBL" id="KAL0103515.1"/>
    </source>
</evidence>
<dbReference type="SUPFAM" id="SSF50494">
    <property type="entry name" value="Trypsin-like serine proteases"/>
    <property type="match status" value="1"/>
</dbReference>
<dbReference type="GO" id="GO:0004252">
    <property type="term" value="F:serine-type endopeptidase activity"/>
    <property type="evidence" value="ECO:0007669"/>
    <property type="project" value="InterPro"/>
</dbReference>
<dbReference type="InterPro" id="IPR001254">
    <property type="entry name" value="Trypsin_dom"/>
</dbReference>
<reference evidence="7 8" key="1">
    <citation type="submission" date="2023-03" db="EMBL/GenBank/DDBJ databases">
        <title>High recombination rates correlate with genetic variation in Cardiocondyla obscurior ants.</title>
        <authorList>
            <person name="Errbii M."/>
        </authorList>
    </citation>
    <scope>NUCLEOTIDE SEQUENCE [LARGE SCALE GENOMIC DNA]</scope>
    <source>
        <strain evidence="7">Alpha-2009</strain>
        <tissue evidence="7">Whole body</tissue>
    </source>
</reference>
<dbReference type="PRINTS" id="PR00722">
    <property type="entry name" value="CHYMOTRYPSIN"/>
</dbReference>
<evidence type="ECO:0000256" key="4">
    <source>
        <dbReference type="ARBA" id="ARBA00023157"/>
    </source>
</evidence>
<proteinExistence type="predicted"/>
<dbReference type="FunFam" id="2.40.10.10:FF:000006">
    <property type="entry name" value="Serine proteinase stubble"/>
    <property type="match status" value="1"/>
</dbReference>
<dbReference type="Pfam" id="PF00089">
    <property type="entry name" value="Trypsin"/>
    <property type="match status" value="1"/>
</dbReference>
<dbReference type="InterPro" id="IPR009003">
    <property type="entry name" value="Peptidase_S1_PA"/>
</dbReference>
<keyword evidence="2" id="KW-0378">Hydrolase</keyword>
<evidence type="ECO:0000259" key="6">
    <source>
        <dbReference type="PROSITE" id="PS50240"/>
    </source>
</evidence>
<feature type="domain" description="Peptidase S1" evidence="6">
    <location>
        <begin position="38"/>
        <end position="286"/>
    </location>
</feature>
<keyword evidence="5" id="KW-0732">Signal</keyword>